<evidence type="ECO:0000313" key="4">
    <source>
        <dbReference type="EMBL" id="MDA0161182.1"/>
    </source>
</evidence>
<dbReference type="Proteomes" id="UP001149140">
    <property type="component" value="Unassembled WGS sequence"/>
</dbReference>
<dbReference type="SUPFAM" id="SSF49503">
    <property type="entry name" value="Cupredoxins"/>
    <property type="match status" value="3"/>
</dbReference>
<dbReference type="PANTHER" id="PTHR48267:SF1">
    <property type="entry name" value="BILIRUBIN OXIDASE"/>
    <property type="match status" value="1"/>
</dbReference>
<dbReference type="InterPro" id="IPR011706">
    <property type="entry name" value="Cu-oxidase_C"/>
</dbReference>
<keyword evidence="5" id="KW-1185">Reference proteome</keyword>
<accession>A0A9X3MT62</accession>
<dbReference type="RefSeq" id="WP_270040373.1">
    <property type="nucleotide sequence ID" value="NZ_JAPDOD010000009.1"/>
</dbReference>
<reference evidence="4" key="1">
    <citation type="submission" date="2022-10" db="EMBL/GenBank/DDBJ databases">
        <title>The WGS of Solirubrobacter ginsenosidimutans DSM 21036.</title>
        <authorList>
            <person name="Jiang Z."/>
        </authorList>
    </citation>
    <scope>NUCLEOTIDE SEQUENCE</scope>
    <source>
        <strain evidence="4">DSM 21036</strain>
    </source>
</reference>
<dbReference type="InterPro" id="IPR045087">
    <property type="entry name" value="Cu-oxidase_fam"/>
</dbReference>
<dbReference type="InterPro" id="IPR008972">
    <property type="entry name" value="Cupredoxin"/>
</dbReference>
<comment type="caution">
    <text evidence="4">The sequence shown here is derived from an EMBL/GenBank/DDBJ whole genome shotgun (WGS) entry which is preliminary data.</text>
</comment>
<dbReference type="Gene3D" id="2.60.40.420">
    <property type="entry name" value="Cupredoxins - blue copper proteins"/>
    <property type="match status" value="3"/>
</dbReference>
<dbReference type="Pfam" id="PF07732">
    <property type="entry name" value="Cu-oxidase_3"/>
    <property type="match status" value="1"/>
</dbReference>
<protein>
    <submittedName>
        <fullName evidence="4">Multicopper oxidase domain-containing protein</fullName>
    </submittedName>
</protein>
<dbReference type="EMBL" id="JAPDOD010000009">
    <property type="protein sequence ID" value="MDA0161182.1"/>
    <property type="molecule type" value="Genomic_DNA"/>
</dbReference>
<gene>
    <name evidence="4" type="ORF">OM076_12965</name>
</gene>
<evidence type="ECO:0000259" key="2">
    <source>
        <dbReference type="Pfam" id="PF07731"/>
    </source>
</evidence>
<comment type="similarity">
    <text evidence="1">Belongs to the multicopper oxidase family.</text>
</comment>
<feature type="domain" description="Plastocyanin-like" evidence="2">
    <location>
        <begin position="390"/>
        <end position="493"/>
    </location>
</feature>
<sequence length="494" mass="55055">MNWESDPITRRAALTRGFSGVGTLALVCSFDFDKKARISGKKTSAYVRSAASTPFDPFQRDVPILPVATPGSATKQLEQYVITMKPGTADILPGLHTPVLGYNGLYPGPTIKATRGREVQIRQINQSGRDLNVHLHGGVTEPQFDGHPHDFIPTGTERLYKYPNIARSATLWYHDHAHGETHLTLFAGLAGFYLLDDPNDKQFDLPQGEYDVPLMIQDRSFNADGSFRYRFDLDRGFRGDTILVNGAVAPRMKVERRIYRLRFLNASNARPYKLELGNGRKMIQIASDGGMLPGKPVARTSIPLEPAERVDVLVDFRDFGVGSKVILHNTVGEASTSAVMRFDVVKGGAEEARIPKQLAEDEELPEVNMERSWPLTFEGLAGGSSVWHIAGGGFSEERIDAKPRQGTTEQWTWVNQSDRTHPMHLHGYHFRVVSVDGQPPSPGDRGWKDTVAVYPRSTVVIRPYFDYFSGRYVFHCHAAEHGDMSMMGQMEVQA</sequence>
<name>A0A9X3MT62_9ACTN</name>
<evidence type="ECO:0000259" key="3">
    <source>
        <dbReference type="Pfam" id="PF07732"/>
    </source>
</evidence>
<evidence type="ECO:0000313" key="5">
    <source>
        <dbReference type="Proteomes" id="UP001149140"/>
    </source>
</evidence>
<evidence type="ECO:0000256" key="1">
    <source>
        <dbReference type="ARBA" id="ARBA00010609"/>
    </source>
</evidence>
<organism evidence="4 5">
    <name type="scientific">Solirubrobacter ginsenosidimutans</name>
    <dbReference type="NCBI Taxonomy" id="490573"/>
    <lineage>
        <taxon>Bacteria</taxon>
        <taxon>Bacillati</taxon>
        <taxon>Actinomycetota</taxon>
        <taxon>Thermoleophilia</taxon>
        <taxon>Solirubrobacterales</taxon>
        <taxon>Solirubrobacteraceae</taxon>
        <taxon>Solirubrobacter</taxon>
    </lineage>
</organism>
<proteinExistence type="inferred from homology"/>
<dbReference type="Pfam" id="PF07731">
    <property type="entry name" value="Cu-oxidase_2"/>
    <property type="match status" value="1"/>
</dbReference>
<dbReference type="AlphaFoldDB" id="A0A9X3MT62"/>
<dbReference type="InterPro" id="IPR011707">
    <property type="entry name" value="Cu-oxidase-like_N"/>
</dbReference>
<dbReference type="PANTHER" id="PTHR48267">
    <property type="entry name" value="CUPREDOXIN SUPERFAMILY PROTEIN"/>
    <property type="match status" value="1"/>
</dbReference>
<feature type="domain" description="Plastocyanin-like" evidence="3">
    <location>
        <begin position="86"/>
        <end position="199"/>
    </location>
</feature>
<dbReference type="GO" id="GO:0005507">
    <property type="term" value="F:copper ion binding"/>
    <property type="evidence" value="ECO:0007669"/>
    <property type="project" value="InterPro"/>
</dbReference>
<dbReference type="GO" id="GO:0016491">
    <property type="term" value="F:oxidoreductase activity"/>
    <property type="evidence" value="ECO:0007669"/>
    <property type="project" value="InterPro"/>
</dbReference>